<dbReference type="Proteomes" id="UP000824469">
    <property type="component" value="Unassembled WGS sequence"/>
</dbReference>
<gene>
    <name evidence="2" type="ORF">KI387_026538</name>
</gene>
<dbReference type="AlphaFoldDB" id="A0AA38FYL9"/>
<organism evidence="2 3">
    <name type="scientific">Taxus chinensis</name>
    <name type="common">Chinese yew</name>
    <name type="synonym">Taxus wallichiana var. chinensis</name>
    <dbReference type="NCBI Taxonomy" id="29808"/>
    <lineage>
        <taxon>Eukaryota</taxon>
        <taxon>Viridiplantae</taxon>
        <taxon>Streptophyta</taxon>
        <taxon>Embryophyta</taxon>
        <taxon>Tracheophyta</taxon>
        <taxon>Spermatophyta</taxon>
        <taxon>Pinopsida</taxon>
        <taxon>Pinidae</taxon>
        <taxon>Conifers II</taxon>
        <taxon>Cupressales</taxon>
        <taxon>Taxaceae</taxon>
        <taxon>Taxus</taxon>
    </lineage>
</organism>
<accession>A0AA38FYL9</accession>
<sequence>MASIFSGLSPLSAGTQVIISTPPPVPLFIGSTTTLVTIPPPIVESSPLESRIPVATTCVTSSDTPQWLLEQTPRKRKVIVPIPAFDFSSLKAPTAKSAKKPKTVSRVLVDASGDKFTEIATPSADKTREDITAADYQVTRVALGKVTAEGAQQDARDSINVLCQKLKETKDNRDELKEKVEQLTEVLLKFSKPLESIPPSSVPVGFDFSSVPAIEKIAKQGRVVDEWVQRLLQQGKEVIQGVVKFHQSVGDIQKDGEKMDEEISQEIGQLDLTYEALQVLKQIPTHLLVEEGILPHTDKHFQLTKAIRFRVKILNEACAKLRESRDKLIDGKSDLEEELLKICSKVSVGNSGILSADDLFKQFQESVQHESMLGFDLEKMDRLVKIEHSLEALRKLSKGLKKLPGTASDVHETCEIWNDHSTAPDENEMQGIIRKFQEFQSKQSQ</sequence>
<keyword evidence="3" id="KW-1185">Reference proteome</keyword>
<evidence type="ECO:0000313" key="2">
    <source>
        <dbReference type="EMBL" id="KAH9311503.1"/>
    </source>
</evidence>
<proteinExistence type="predicted"/>
<protein>
    <submittedName>
        <fullName evidence="2">Uncharacterized protein</fullName>
    </submittedName>
</protein>
<dbReference type="EMBL" id="JAHRHJ020000006">
    <property type="protein sequence ID" value="KAH9311503.1"/>
    <property type="molecule type" value="Genomic_DNA"/>
</dbReference>
<keyword evidence="1" id="KW-0175">Coiled coil</keyword>
<reference evidence="2 3" key="1">
    <citation type="journal article" date="2021" name="Nat. Plants">
        <title>The Taxus genome provides insights into paclitaxel biosynthesis.</title>
        <authorList>
            <person name="Xiong X."/>
            <person name="Gou J."/>
            <person name="Liao Q."/>
            <person name="Li Y."/>
            <person name="Zhou Q."/>
            <person name="Bi G."/>
            <person name="Li C."/>
            <person name="Du R."/>
            <person name="Wang X."/>
            <person name="Sun T."/>
            <person name="Guo L."/>
            <person name="Liang H."/>
            <person name="Lu P."/>
            <person name="Wu Y."/>
            <person name="Zhang Z."/>
            <person name="Ro D.K."/>
            <person name="Shang Y."/>
            <person name="Huang S."/>
            <person name="Yan J."/>
        </authorList>
    </citation>
    <scope>NUCLEOTIDE SEQUENCE [LARGE SCALE GENOMIC DNA]</scope>
    <source>
        <strain evidence="2">Ta-2019</strain>
    </source>
</reference>
<feature type="coiled-coil region" evidence="1">
    <location>
        <begin position="159"/>
        <end position="186"/>
    </location>
</feature>
<comment type="caution">
    <text evidence="2">The sequence shown here is derived from an EMBL/GenBank/DDBJ whole genome shotgun (WGS) entry which is preliminary data.</text>
</comment>
<evidence type="ECO:0000313" key="3">
    <source>
        <dbReference type="Proteomes" id="UP000824469"/>
    </source>
</evidence>
<evidence type="ECO:0000256" key="1">
    <source>
        <dbReference type="SAM" id="Coils"/>
    </source>
</evidence>
<name>A0AA38FYL9_TAXCH</name>